<proteinExistence type="predicted"/>
<dbReference type="Proteomes" id="UP000076078">
    <property type="component" value="Unassembled WGS sequence"/>
</dbReference>
<dbReference type="OMA" id="KCIYLAK"/>
<evidence type="ECO:0000256" key="1">
    <source>
        <dbReference type="SAM" id="Coils"/>
    </source>
</evidence>
<protein>
    <submittedName>
        <fullName evidence="3">Uncharacterized protein</fullName>
    </submittedName>
</protein>
<keyword evidence="4" id="KW-1185">Reference proteome</keyword>
<sequence length="447" mass="53610">MDNKNVEESDTWDSKYDSDEENEKMLKSMNQLQLSDKKTFEEFEDYLEISNNSETNLTRDENDYTNLYDTNNNIIVDEMPLVLVNFTKWSNGKIRFNPEVQFIDGHELFVGLLKTLNDESIFTRMCDDLFERDMAFHTTNFQWKTDIKTLESKYRGDFFQVLSYPRYMGAFLTSEMWKKIKEKTQWKCVNILKCIYLAKTNRTLAYKHNMAMSIELLALEQSILGQTALRMLEEEQQERERQMKEYQERVQKKYEEENNNRILQSLSDQIFKAEGVVLPFAHQQVEEERDDNEENEDEEYNEEDEENEVEENEVEENEENEVSNHSDDEGSYHSEDEEADNELEFSDQRKKYQKIQKEEQEIKEIEQIKKKKEDEAKKLEEPPKPIMNILDQVIAMIFSKILIENDNEKQQHFQTLHRMQQLIKETWVEELGCLPPNCIWRDSMMDE</sequence>
<keyword evidence="1" id="KW-0175">Coiled coil</keyword>
<evidence type="ECO:0000313" key="3">
    <source>
        <dbReference type="EMBL" id="KYQ93317.1"/>
    </source>
</evidence>
<feature type="compositionally biased region" description="Acidic residues" evidence="2">
    <location>
        <begin position="335"/>
        <end position="345"/>
    </location>
</feature>
<evidence type="ECO:0000313" key="4">
    <source>
        <dbReference type="Proteomes" id="UP000076078"/>
    </source>
</evidence>
<dbReference type="EMBL" id="LODT01000028">
    <property type="protein sequence ID" value="KYQ93317.1"/>
    <property type="molecule type" value="Genomic_DNA"/>
</dbReference>
<dbReference type="InParanoid" id="A0A151ZHC1"/>
<feature type="compositionally biased region" description="Basic and acidic residues" evidence="2">
    <location>
        <begin position="1"/>
        <end position="17"/>
    </location>
</feature>
<feature type="compositionally biased region" description="Basic and acidic residues" evidence="2">
    <location>
        <begin position="322"/>
        <end position="334"/>
    </location>
</feature>
<evidence type="ECO:0000256" key="2">
    <source>
        <dbReference type="SAM" id="MobiDB-lite"/>
    </source>
</evidence>
<organism evidence="3 4">
    <name type="scientific">Tieghemostelium lacteum</name>
    <name type="common">Slime mold</name>
    <name type="synonym">Dictyostelium lacteum</name>
    <dbReference type="NCBI Taxonomy" id="361077"/>
    <lineage>
        <taxon>Eukaryota</taxon>
        <taxon>Amoebozoa</taxon>
        <taxon>Evosea</taxon>
        <taxon>Eumycetozoa</taxon>
        <taxon>Dictyostelia</taxon>
        <taxon>Dictyosteliales</taxon>
        <taxon>Raperosteliaceae</taxon>
        <taxon>Tieghemostelium</taxon>
    </lineage>
</organism>
<dbReference type="AlphaFoldDB" id="A0A151ZHC1"/>
<feature type="region of interest" description="Disordered" evidence="2">
    <location>
        <begin position="1"/>
        <end position="24"/>
    </location>
</feature>
<feature type="compositionally biased region" description="Acidic residues" evidence="2">
    <location>
        <begin position="287"/>
        <end position="321"/>
    </location>
</feature>
<accession>A0A151ZHC1</accession>
<comment type="caution">
    <text evidence="3">The sequence shown here is derived from an EMBL/GenBank/DDBJ whole genome shotgun (WGS) entry which is preliminary data.</text>
</comment>
<dbReference type="OrthoDB" id="20120at2759"/>
<reference evidence="3 4" key="1">
    <citation type="submission" date="2015-12" db="EMBL/GenBank/DDBJ databases">
        <title>Dictyostelia acquired genes for synthesis and detection of signals that induce cell-type specialization by lateral gene transfer from prokaryotes.</title>
        <authorList>
            <person name="Gloeckner G."/>
            <person name="Schaap P."/>
        </authorList>
    </citation>
    <scope>NUCLEOTIDE SEQUENCE [LARGE SCALE GENOMIC DNA]</scope>
    <source>
        <strain evidence="3 4">TK</strain>
    </source>
</reference>
<feature type="coiled-coil region" evidence="1">
    <location>
        <begin position="229"/>
        <end position="256"/>
    </location>
</feature>
<feature type="region of interest" description="Disordered" evidence="2">
    <location>
        <begin position="282"/>
        <end position="349"/>
    </location>
</feature>
<name>A0A151ZHC1_TIELA</name>
<gene>
    <name evidence="3" type="ORF">DLAC_05985</name>
</gene>